<evidence type="ECO:0000313" key="3">
    <source>
        <dbReference type="Proteomes" id="UP001501470"/>
    </source>
</evidence>
<organism evidence="2 3">
    <name type="scientific">Dactylosporangium maewongense</name>
    <dbReference type="NCBI Taxonomy" id="634393"/>
    <lineage>
        <taxon>Bacteria</taxon>
        <taxon>Bacillati</taxon>
        <taxon>Actinomycetota</taxon>
        <taxon>Actinomycetes</taxon>
        <taxon>Micromonosporales</taxon>
        <taxon>Micromonosporaceae</taxon>
        <taxon>Dactylosporangium</taxon>
    </lineage>
</organism>
<reference evidence="2 3" key="1">
    <citation type="journal article" date="2019" name="Int. J. Syst. Evol. Microbiol.">
        <title>The Global Catalogue of Microorganisms (GCM) 10K type strain sequencing project: providing services to taxonomists for standard genome sequencing and annotation.</title>
        <authorList>
            <consortium name="The Broad Institute Genomics Platform"/>
            <consortium name="The Broad Institute Genome Sequencing Center for Infectious Disease"/>
            <person name="Wu L."/>
            <person name="Ma J."/>
        </authorList>
    </citation>
    <scope>NUCLEOTIDE SEQUENCE [LARGE SCALE GENOMIC DNA]</scope>
    <source>
        <strain evidence="2 3">JCM 15933</strain>
    </source>
</reference>
<dbReference type="Gene3D" id="1.10.260.40">
    <property type="entry name" value="lambda repressor-like DNA-binding domains"/>
    <property type="match status" value="1"/>
</dbReference>
<dbReference type="SUPFAM" id="SSF47413">
    <property type="entry name" value="lambda repressor-like DNA-binding domains"/>
    <property type="match status" value="1"/>
</dbReference>
<comment type="caution">
    <text evidence="2">The sequence shown here is derived from an EMBL/GenBank/DDBJ whole genome shotgun (WGS) entry which is preliminary data.</text>
</comment>
<dbReference type="Proteomes" id="UP001501470">
    <property type="component" value="Unassembled WGS sequence"/>
</dbReference>
<proteinExistence type="predicted"/>
<accession>A0ABN2C0V6</accession>
<dbReference type="CDD" id="cd00093">
    <property type="entry name" value="HTH_XRE"/>
    <property type="match status" value="1"/>
</dbReference>
<sequence length="289" mass="32471">MSTSTENLSDVVARRVVQIRKSRSMTREQLAKRCADLGYPSLTGPAVANIETGRRGPSGERRRDITIDELTVLAAALDVPPLVLTFPIGTDATSPVVPRRSVDTWAAARWFTGEVFADSRRKSLEPEDSAQLLITDDTTWNAAATPVSLFRSHDRLMSDYHEVLIGRLFPPGQDDPEREKELARATALLFRLRELRGEMRRHGLTPPELAEDERHIDEKRHVFLSPEQADAYASANPGDLKFVDWAALTATREYRPGDGDRIRKAQEFTRNFERDYVADDVPDAGDDDE</sequence>
<evidence type="ECO:0000259" key="1">
    <source>
        <dbReference type="PROSITE" id="PS50943"/>
    </source>
</evidence>
<dbReference type="RefSeq" id="WP_344509246.1">
    <property type="nucleotide sequence ID" value="NZ_BAAAQD010000021.1"/>
</dbReference>
<dbReference type="SMART" id="SM00530">
    <property type="entry name" value="HTH_XRE"/>
    <property type="match status" value="1"/>
</dbReference>
<protein>
    <recommendedName>
        <fullName evidence="1">HTH cro/C1-type domain-containing protein</fullName>
    </recommendedName>
</protein>
<name>A0ABN2C0V6_9ACTN</name>
<feature type="domain" description="HTH cro/C1-type" evidence="1">
    <location>
        <begin position="16"/>
        <end position="84"/>
    </location>
</feature>
<keyword evidence="3" id="KW-1185">Reference proteome</keyword>
<dbReference type="InterPro" id="IPR001387">
    <property type="entry name" value="Cro/C1-type_HTH"/>
</dbReference>
<dbReference type="EMBL" id="BAAAQD010000021">
    <property type="protein sequence ID" value="GAA1550327.1"/>
    <property type="molecule type" value="Genomic_DNA"/>
</dbReference>
<dbReference type="PROSITE" id="PS50943">
    <property type="entry name" value="HTH_CROC1"/>
    <property type="match status" value="1"/>
</dbReference>
<dbReference type="InterPro" id="IPR010982">
    <property type="entry name" value="Lambda_DNA-bd_dom_sf"/>
</dbReference>
<gene>
    <name evidence="2" type="ORF">GCM10009827_083730</name>
</gene>
<evidence type="ECO:0000313" key="2">
    <source>
        <dbReference type="EMBL" id="GAA1550327.1"/>
    </source>
</evidence>